<name>A0A443ZQD7_9PSED</name>
<dbReference type="NCBIfam" id="TIGR01594">
    <property type="entry name" value="holin_lambda"/>
    <property type="match status" value="1"/>
</dbReference>
<evidence type="ECO:0000313" key="2">
    <source>
        <dbReference type="EMBL" id="RWU21301.1"/>
    </source>
</evidence>
<keyword evidence="1" id="KW-0812">Transmembrane</keyword>
<sequence length="111" mass="11706">MNHMPDKPDTWLIVFAWLSQHAPAFYAAGLAVSISALRIIYGGGTKKAAFLESLLCGCITLAMLSGLELLGIPQSAAGIVGGMIGLLGVDKIRAYADRFTGFKLPGRNPEA</sequence>
<dbReference type="InterPro" id="IPR006481">
    <property type="entry name" value="Phage_lambda_GpS_holin"/>
</dbReference>
<dbReference type="EMBL" id="QJRG01000047">
    <property type="protein sequence ID" value="RWU21301.1"/>
    <property type="molecule type" value="Genomic_DNA"/>
</dbReference>
<organism evidence="2 3">
    <name type="scientific">Pseudomonas alkylphenolica</name>
    <dbReference type="NCBI Taxonomy" id="237609"/>
    <lineage>
        <taxon>Bacteria</taxon>
        <taxon>Pseudomonadati</taxon>
        <taxon>Pseudomonadota</taxon>
        <taxon>Gammaproteobacteria</taxon>
        <taxon>Pseudomonadales</taxon>
        <taxon>Pseudomonadaceae</taxon>
        <taxon>Pseudomonas</taxon>
    </lineage>
</organism>
<feature type="transmembrane region" description="Helical" evidence="1">
    <location>
        <begin position="72"/>
        <end position="89"/>
    </location>
</feature>
<accession>A0A443ZQD7</accession>
<protein>
    <submittedName>
        <fullName evidence="2">Phage holin, lambda family</fullName>
    </submittedName>
</protein>
<dbReference type="AlphaFoldDB" id="A0A443ZQD7"/>
<feature type="transmembrane region" description="Helical" evidence="1">
    <location>
        <begin position="20"/>
        <end position="41"/>
    </location>
</feature>
<evidence type="ECO:0000313" key="3">
    <source>
        <dbReference type="Proteomes" id="UP000288983"/>
    </source>
</evidence>
<reference evidence="2 3" key="1">
    <citation type="submission" date="2018-06" db="EMBL/GenBank/DDBJ databases">
        <title>Bacteria isolated from soil of Wuhan.</title>
        <authorList>
            <person name="Wei X."/>
            <person name="Chunhua H."/>
        </authorList>
    </citation>
    <scope>NUCLEOTIDE SEQUENCE [LARGE SCALE GENOMIC DNA]</scope>
    <source>
        <strain evidence="3">xwS2</strain>
    </source>
</reference>
<dbReference type="Pfam" id="PF05106">
    <property type="entry name" value="Phage_holin_3_1"/>
    <property type="match status" value="1"/>
</dbReference>
<keyword evidence="1" id="KW-0472">Membrane</keyword>
<keyword evidence="1" id="KW-1133">Transmembrane helix</keyword>
<dbReference type="Proteomes" id="UP000288983">
    <property type="component" value="Unassembled WGS sequence"/>
</dbReference>
<dbReference type="RefSeq" id="WP_128324904.1">
    <property type="nucleotide sequence ID" value="NZ_QJRG01000047.1"/>
</dbReference>
<gene>
    <name evidence="2" type="ORF">DM813_19125</name>
</gene>
<evidence type="ECO:0000256" key="1">
    <source>
        <dbReference type="SAM" id="Phobius"/>
    </source>
</evidence>
<dbReference type="OrthoDB" id="6711255at2"/>
<feature type="transmembrane region" description="Helical" evidence="1">
    <location>
        <begin position="48"/>
        <end position="66"/>
    </location>
</feature>
<proteinExistence type="predicted"/>
<comment type="caution">
    <text evidence="2">The sequence shown here is derived from an EMBL/GenBank/DDBJ whole genome shotgun (WGS) entry which is preliminary data.</text>
</comment>